<dbReference type="AlphaFoldDB" id="A0A936ZL44"/>
<evidence type="ECO:0000313" key="2">
    <source>
        <dbReference type="Proteomes" id="UP000605848"/>
    </source>
</evidence>
<organism evidence="1 2">
    <name type="scientific">Microvirga aerilata</name>
    <dbReference type="NCBI Taxonomy" id="670292"/>
    <lineage>
        <taxon>Bacteria</taxon>
        <taxon>Pseudomonadati</taxon>
        <taxon>Pseudomonadota</taxon>
        <taxon>Alphaproteobacteria</taxon>
        <taxon>Hyphomicrobiales</taxon>
        <taxon>Methylobacteriaceae</taxon>
        <taxon>Microvirga</taxon>
    </lineage>
</organism>
<evidence type="ECO:0000313" key="1">
    <source>
        <dbReference type="EMBL" id="MBL0408035.1"/>
    </source>
</evidence>
<keyword evidence="2" id="KW-1185">Reference proteome</keyword>
<dbReference type="RefSeq" id="WP_202065687.1">
    <property type="nucleotide sequence ID" value="NZ_JAEQMY010000139.1"/>
</dbReference>
<gene>
    <name evidence="1" type="ORF">JKG68_29500</name>
</gene>
<sequence>MILLCKTQVRILFKTCNLRLDRCELTLKSADVPTLARQQLLLLAFHRRTPIHSDAIAFPQADAWQYRWR</sequence>
<comment type="caution">
    <text evidence="1">The sequence shown here is derived from an EMBL/GenBank/DDBJ whole genome shotgun (WGS) entry which is preliminary data.</text>
</comment>
<accession>A0A936ZL44</accession>
<protein>
    <submittedName>
        <fullName evidence="1">Uncharacterized protein</fullName>
    </submittedName>
</protein>
<reference evidence="1" key="1">
    <citation type="submission" date="2021-01" db="EMBL/GenBank/DDBJ databases">
        <title>Microvirga sp.</title>
        <authorList>
            <person name="Kim M.K."/>
        </authorList>
    </citation>
    <scope>NUCLEOTIDE SEQUENCE</scope>
    <source>
        <strain evidence="1">5420S-16</strain>
    </source>
</reference>
<name>A0A936ZL44_9HYPH</name>
<dbReference type="EMBL" id="JAEQMY010000139">
    <property type="protein sequence ID" value="MBL0408035.1"/>
    <property type="molecule type" value="Genomic_DNA"/>
</dbReference>
<dbReference type="Proteomes" id="UP000605848">
    <property type="component" value="Unassembled WGS sequence"/>
</dbReference>
<proteinExistence type="predicted"/>